<dbReference type="PANTHER" id="PTHR17039:SF0">
    <property type="entry name" value="U3 SMALL NUCLEOLAR RIBONUCLEOPROTEIN PROTEIN MPP10"/>
    <property type="match status" value="1"/>
</dbReference>
<evidence type="ECO:0000313" key="8">
    <source>
        <dbReference type="EMBL" id="KAJ6242416.1"/>
    </source>
</evidence>
<dbReference type="Proteomes" id="UP001150062">
    <property type="component" value="Unassembled WGS sequence"/>
</dbReference>
<dbReference type="EMBL" id="JAOAOG010000175">
    <property type="protein sequence ID" value="KAJ6242416.1"/>
    <property type="molecule type" value="Genomic_DNA"/>
</dbReference>
<evidence type="ECO:0000256" key="2">
    <source>
        <dbReference type="ARBA" id="ARBA00022517"/>
    </source>
</evidence>
<keyword evidence="3" id="KW-0698">rRNA processing</keyword>
<evidence type="ECO:0000256" key="7">
    <source>
        <dbReference type="SAM" id="MobiDB-lite"/>
    </source>
</evidence>
<evidence type="ECO:0000256" key="6">
    <source>
        <dbReference type="ARBA" id="ARBA00029455"/>
    </source>
</evidence>
<feature type="compositionally biased region" description="Basic residues" evidence="7">
    <location>
        <begin position="147"/>
        <end position="159"/>
    </location>
</feature>
<keyword evidence="4" id="KW-0539">Nucleus</keyword>
<dbReference type="Pfam" id="PF04006">
    <property type="entry name" value="Mpp10"/>
    <property type="match status" value="1"/>
</dbReference>
<evidence type="ECO:0000313" key="9">
    <source>
        <dbReference type="Proteomes" id="UP001150062"/>
    </source>
</evidence>
<keyword evidence="9" id="KW-1185">Reference proteome</keyword>
<evidence type="ECO:0000256" key="3">
    <source>
        <dbReference type="ARBA" id="ARBA00022552"/>
    </source>
</evidence>
<feature type="region of interest" description="Disordered" evidence="7">
    <location>
        <begin position="90"/>
        <end position="159"/>
    </location>
</feature>
<feature type="compositionally biased region" description="Basic and acidic residues" evidence="7">
    <location>
        <begin position="137"/>
        <end position="146"/>
    </location>
</feature>
<keyword evidence="2" id="KW-0690">Ribosome biogenesis</keyword>
<dbReference type="InterPro" id="IPR012173">
    <property type="entry name" value="Mpp10"/>
</dbReference>
<dbReference type="GO" id="GO:1990904">
    <property type="term" value="C:ribonucleoprotein complex"/>
    <property type="evidence" value="ECO:0007669"/>
    <property type="project" value="UniProtKB-KW"/>
</dbReference>
<accession>A0ABQ8YCW4</accession>
<keyword evidence="5 8" id="KW-0687">Ribonucleoprotein</keyword>
<name>A0ABQ8YCW4_9EUKA</name>
<reference evidence="8" key="1">
    <citation type="submission" date="2022-08" db="EMBL/GenBank/DDBJ databases">
        <title>Novel sulfate-reducing endosymbionts in the free-living metamonad Anaeramoeba.</title>
        <authorList>
            <person name="Jerlstrom-Hultqvist J."/>
            <person name="Cepicka I."/>
            <person name="Gallot-Lavallee L."/>
            <person name="Salas-Leiva D."/>
            <person name="Curtis B.A."/>
            <person name="Zahonova K."/>
            <person name="Pipaliya S."/>
            <person name="Dacks J."/>
            <person name="Roger A.J."/>
        </authorList>
    </citation>
    <scope>NUCLEOTIDE SEQUENCE</scope>
    <source>
        <strain evidence="8">Schooner1</strain>
    </source>
</reference>
<evidence type="ECO:0000256" key="5">
    <source>
        <dbReference type="ARBA" id="ARBA00023274"/>
    </source>
</evidence>
<evidence type="ECO:0000256" key="4">
    <source>
        <dbReference type="ARBA" id="ARBA00023242"/>
    </source>
</evidence>
<comment type="caution">
    <text evidence="8">The sequence shown here is derived from an EMBL/GenBank/DDBJ whole genome shotgun (WGS) entry which is preliminary data.</text>
</comment>
<evidence type="ECO:0000256" key="1">
    <source>
        <dbReference type="ARBA" id="ARBA00004604"/>
    </source>
</evidence>
<gene>
    <name evidence="8" type="ORF">M0813_22554</name>
</gene>
<dbReference type="PANTHER" id="PTHR17039">
    <property type="entry name" value="U3 SMALL NUCLEOLAR RIBONUCLEOPROTEIN PROTEIN MPP10"/>
    <property type="match status" value="1"/>
</dbReference>
<feature type="compositionally biased region" description="Acidic residues" evidence="7">
    <location>
        <begin position="107"/>
        <end position="136"/>
    </location>
</feature>
<comment type="similarity">
    <text evidence="6">Belongs to the MPP10 family.</text>
</comment>
<proteinExistence type="inferred from homology"/>
<comment type="subcellular location">
    <subcellularLocation>
        <location evidence="1">Nucleus</location>
        <location evidence="1">Nucleolus</location>
    </subcellularLocation>
</comment>
<sequence length="159" mass="18913">MDFVNKINNKPFLLLQSSEKTKNSLLKLTKEFFEQTKKNEPITLGIFNELFVDGFENEQIWSEIELQNKPLNSMIKDKLSSLLTKNPENFNLRSYQELQKEKKKEQEMEEEDDDEEEEEETESGDEESSDDDESNEEIEKSQDKKPEKKKKKKKKKKKI</sequence>
<protein>
    <submittedName>
        <fullName evidence="8">U3 small nucleolar ribonucleoprotein mpp10</fullName>
    </submittedName>
</protein>
<organism evidence="8 9">
    <name type="scientific">Anaeramoeba flamelloides</name>
    <dbReference type="NCBI Taxonomy" id="1746091"/>
    <lineage>
        <taxon>Eukaryota</taxon>
        <taxon>Metamonada</taxon>
        <taxon>Anaeramoebidae</taxon>
        <taxon>Anaeramoeba</taxon>
    </lineage>
</organism>